<evidence type="ECO:0000313" key="3">
    <source>
        <dbReference type="EMBL" id="AKG38136.1"/>
    </source>
</evidence>
<dbReference type="RefSeq" id="WP_052883470.1">
    <property type="nucleotide sequence ID" value="NZ_CP009961.1"/>
</dbReference>
<feature type="binding site" evidence="2">
    <location>
        <position position="5"/>
    </location>
    <ligand>
        <name>a divalent metal cation</name>
        <dbReference type="ChEBI" id="CHEBI:60240"/>
        <label>1</label>
    </ligand>
</feature>
<dbReference type="PIRSF" id="PIRSF005902">
    <property type="entry name" value="DNase_TatD"/>
    <property type="match status" value="1"/>
</dbReference>
<dbReference type="PROSITE" id="PS01090">
    <property type="entry name" value="TATD_2"/>
    <property type="match status" value="1"/>
</dbReference>
<dbReference type="Pfam" id="PF01026">
    <property type="entry name" value="TatD_DNase"/>
    <property type="match status" value="1"/>
</dbReference>
<dbReference type="InterPro" id="IPR001130">
    <property type="entry name" value="TatD-like"/>
</dbReference>
<dbReference type="EMBL" id="CP009961">
    <property type="protein sequence ID" value="AKG38136.1"/>
    <property type="molecule type" value="Genomic_DNA"/>
</dbReference>
<dbReference type="PATRIC" id="fig|1550241.5.peg.179"/>
<dbReference type="OrthoDB" id="26412at2157"/>
<feature type="binding site" evidence="2">
    <location>
        <position position="211"/>
    </location>
    <ligand>
        <name>a divalent metal cation</name>
        <dbReference type="ChEBI" id="CHEBI:60240"/>
        <label>1</label>
    </ligand>
</feature>
<dbReference type="PANTHER" id="PTHR46124">
    <property type="entry name" value="D-AMINOACYL-TRNA DEACYLASE"/>
    <property type="match status" value="1"/>
</dbReference>
<evidence type="ECO:0000313" key="4">
    <source>
        <dbReference type="Proteomes" id="UP000067434"/>
    </source>
</evidence>
<proteinExistence type="predicted"/>
<sequence length="260" mass="29968">MFDAHCHLTYPGLKEILDRVLPEAATVLTGIVTSAFPFDREKKEDFIDARIALELTQRYNGRVFVSLGLHPTQVVEMSDLEIQKYKEFIFENKDRIVAIGEIGLDRFWIKNEEEYRRSERVFLEMLEVAEKIGKPVVIHSRKAEEEAVEILSSYKLDEKVLMHSFTGNMTTARKALDMGFYFSVNLKVRDTKNMRKIAKGFPLEHILTETDSPFLGPDGGVNTPLGVQYVIEEIARLREINFEEIDKITTENALIFYGLR</sequence>
<feature type="binding site" evidence="2">
    <location>
        <position position="139"/>
    </location>
    <ligand>
        <name>a divalent metal cation</name>
        <dbReference type="ChEBI" id="CHEBI:60240"/>
        <label>2</label>
    </ligand>
</feature>
<protein>
    <recommendedName>
        <fullName evidence="5">Hydrolase TatD</fullName>
    </recommendedName>
</protein>
<reference evidence="3 4" key="1">
    <citation type="journal article" date="2015" name="Stand. Genomic Sci.">
        <title>Complete genome sequence of and proposal of Thermofilum uzonense sp. nov. a novel hyperthermophilic crenarchaeon and emended description of the genus Thermofilum.</title>
        <authorList>
            <person name="Toshchakov S.V."/>
            <person name="Korzhenkov A.A."/>
            <person name="Samarov N.I."/>
            <person name="Mazunin I.O."/>
            <person name="Mozhey O.I."/>
            <person name="Shmyr I.S."/>
            <person name="Derbikova K.S."/>
            <person name="Taranov E.A."/>
            <person name="Dominova I.N."/>
            <person name="Bonch-Osmolovskaya E.A."/>
            <person name="Patrushev M.V."/>
            <person name="Podosokorskaya O.A."/>
            <person name="Kublanov I.V."/>
        </authorList>
    </citation>
    <scope>NUCLEOTIDE SEQUENCE [LARGE SCALE GENOMIC DNA]</scope>
    <source>
        <strain evidence="3 4">1807-2</strain>
    </source>
</reference>
<dbReference type="InterPro" id="IPR032466">
    <property type="entry name" value="Metal_Hydrolase"/>
</dbReference>
<dbReference type="GO" id="GO:0016788">
    <property type="term" value="F:hydrolase activity, acting on ester bonds"/>
    <property type="evidence" value="ECO:0007669"/>
    <property type="project" value="InterPro"/>
</dbReference>
<organism evidence="3 4">
    <name type="scientific">Infirmifilum uzonense</name>
    <dbReference type="NCBI Taxonomy" id="1550241"/>
    <lineage>
        <taxon>Archaea</taxon>
        <taxon>Thermoproteota</taxon>
        <taxon>Thermoprotei</taxon>
        <taxon>Thermofilales</taxon>
        <taxon>Thermofilaceae</taxon>
        <taxon>Infirmifilum</taxon>
    </lineage>
</organism>
<dbReference type="STRING" id="1550241.MA03_00885"/>
<feature type="binding site" evidence="2">
    <location>
        <position position="163"/>
    </location>
    <ligand>
        <name>a divalent metal cation</name>
        <dbReference type="ChEBI" id="CHEBI:60240"/>
        <label>2</label>
    </ligand>
</feature>
<feature type="binding site" evidence="2">
    <location>
        <position position="101"/>
    </location>
    <ligand>
        <name>a divalent metal cation</name>
        <dbReference type="ChEBI" id="CHEBI:60240"/>
        <label>1</label>
    </ligand>
</feature>
<dbReference type="GO" id="GO:0046872">
    <property type="term" value="F:metal ion binding"/>
    <property type="evidence" value="ECO:0007669"/>
    <property type="project" value="UniProtKB-KW"/>
</dbReference>
<gene>
    <name evidence="3" type="ORF">MA03_00885</name>
</gene>
<evidence type="ECO:0000256" key="2">
    <source>
        <dbReference type="PIRSR" id="PIRSR005902-1"/>
    </source>
</evidence>
<dbReference type="GeneID" id="25400742"/>
<dbReference type="AlphaFoldDB" id="A0A0F7CKR8"/>
<keyword evidence="4" id="KW-1185">Reference proteome</keyword>
<dbReference type="KEGG" id="thf:MA03_00885"/>
<dbReference type="HOGENOM" id="CLU_031506_5_2_2"/>
<feature type="binding site" evidence="2">
    <location>
        <position position="7"/>
    </location>
    <ligand>
        <name>a divalent metal cation</name>
        <dbReference type="ChEBI" id="CHEBI:60240"/>
        <label>1</label>
    </ligand>
</feature>
<dbReference type="Gene3D" id="3.20.20.140">
    <property type="entry name" value="Metal-dependent hydrolases"/>
    <property type="match status" value="1"/>
</dbReference>
<dbReference type="PANTHER" id="PTHR46124:SF2">
    <property type="entry name" value="D-AMINOACYL-TRNA DEACYLASE"/>
    <property type="match status" value="1"/>
</dbReference>
<dbReference type="SUPFAM" id="SSF51556">
    <property type="entry name" value="Metallo-dependent hydrolases"/>
    <property type="match status" value="1"/>
</dbReference>
<evidence type="ECO:0000256" key="1">
    <source>
        <dbReference type="ARBA" id="ARBA00022801"/>
    </source>
</evidence>
<accession>A0A0F7CKR8</accession>
<keyword evidence="2" id="KW-0479">Metal-binding</keyword>
<dbReference type="CDD" id="cd01310">
    <property type="entry name" value="TatD_DNAse"/>
    <property type="match status" value="1"/>
</dbReference>
<name>A0A0F7CKR8_9CREN</name>
<dbReference type="Proteomes" id="UP000067434">
    <property type="component" value="Chromosome"/>
</dbReference>
<keyword evidence="1" id="KW-0378">Hydrolase</keyword>
<dbReference type="InterPro" id="IPR018228">
    <property type="entry name" value="DNase_TatD-rel_CS"/>
</dbReference>
<evidence type="ECO:0008006" key="5">
    <source>
        <dbReference type="Google" id="ProtNLM"/>
    </source>
</evidence>